<keyword evidence="1 2" id="KW-0238">DNA-binding</keyword>
<name>A0A0M6ZU36_9HYPH</name>
<reference evidence="5" key="1">
    <citation type="submission" date="2015-07" db="EMBL/GenBank/DDBJ databases">
        <authorList>
            <person name="Rodrigo-Torres Lidia"/>
            <person name="Arahal R.David."/>
        </authorList>
    </citation>
    <scope>NUCLEOTIDE SEQUENCE [LARGE SCALE GENOMIC DNA]</scope>
    <source>
        <strain evidence="5">CECT 5112</strain>
    </source>
</reference>
<dbReference type="AlphaFoldDB" id="A0A0M6ZU36"/>
<evidence type="ECO:0000313" key="5">
    <source>
        <dbReference type="Proteomes" id="UP000053235"/>
    </source>
</evidence>
<feature type="domain" description="HTH tetR-type" evidence="3">
    <location>
        <begin position="1"/>
        <end position="48"/>
    </location>
</feature>
<accession>A0A0M6ZU36</accession>
<dbReference type="Proteomes" id="UP000053235">
    <property type="component" value="Unassembled WGS sequence"/>
</dbReference>
<proteinExistence type="predicted"/>
<gene>
    <name evidence="4" type="ORF">LAX5112_00688</name>
</gene>
<evidence type="ECO:0000256" key="1">
    <source>
        <dbReference type="ARBA" id="ARBA00023125"/>
    </source>
</evidence>
<evidence type="ECO:0000256" key="2">
    <source>
        <dbReference type="PROSITE-ProRule" id="PRU00335"/>
    </source>
</evidence>
<evidence type="ECO:0000259" key="3">
    <source>
        <dbReference type="PROSITE" id="PS50977"/>
    </source>
</evidence>
<dbReference type="InterPro" id="IPR001647">
    <property type="entry name" value="HTH_TetR"/>
</dbReference>
<evidence type="ECO:0000313" key="4">
    <source>
        <dbReference type="EMBL" id="CTQ65590.1"/>
    </source>
</evidence>
<organism evidence="4 5">
    <name type="scientific">Roseibium alexandrii</name>
    <dbReference type="NCBI Taxonomy" id="388408"/>
    <lineage>
        <taxon>Bacteria</taxon>
        <taxon>Pseudomonadati</taxon>
        <taxon>Pseudomonadota</taxon>
        <taxon>Alphaproteobacteria</taxon>
        <taxon>Hyphomicrobiales</taxon>
        <taxon>Stappiaceae</taxon>
        <taxon>Roseibium</taxon>
    </lineage>
</organism>
<dbReference type="STRING" id="388408.LAX5112_00688"/>
<feature type="DNA-binding region" description="H-T-H motif" evidence="2">
    <location>
        <begin position="11"/>
        <end position="30"/>
    </location>
</feature>
<dbReference type="GO" id="GO:0003677">
    <property type="term" value="F:DNA binding"/>
    <property type="evidence" value="ECO:0007669"/>
    <property type="project" value="UniProtKB-UniRule"/>
</dbReference>
<dbReference type="PROSITE" id="PS50977">
    <property type="entry name" value="HTH_TETR_2"/>
    <property type="match status" value="1"/>
</dbReference>
<dbReference type="InterPro" id="IPR009057">
    <property type="entry name" value="Homeodomain-like_sf"/>
</dbReference>
<dbReference type="SUPFAM" id="SSF46689">
    <property type="entry name" value="Homeodomain-like"/>
    <property type="match status" value="1"/>
</dbReference>
<keyword evidence="5" id="KW-1185">Reference proteome</keyword>
<dbReference type="Pfam" id="PF00440">
    <property type="entry name" value="TetR_N"/>
    <property type="match status" value="1"/>
</dbReference>
<dbReference type="EMBL" id="CXWD01000003">
    <property type="protein sequence ID" value="CTQ65590.1"/>
    <property type="molecule type" value="Genomic_DNA"/>
</dbReference>
<sequence>MLIELGLSKTTTLEVQKRAGVSRGALLHHFPTHADLLSMTISRLIELNENAVWNEAEKLKDIADPLTRSVMTLANAYAHPSFVAELELWIASRADLVLRTALRSAEQDAIADRDRVLTQLFEGLLDQPGAEKAIGLTIEFIRGVTISSLLRNDKSHQNQLIADWIETLRNLLAADRT</sequence>
<protein>
    <submittedName>
        <fullName evidence="4">Bacterial regulatory proteins, tetR family</fullName>
    </submittedName>
</protein>
<dbReference type="Gene3D" id="1.10.357.10">
    <property type="entry name" value="Tetracycline Repressor, domain 2"/>
    <property type="match status" value="1"/>
</dbReference>